<accession>A0AAD4IMC3</accession>
<feature type="transmembrane region" description="Helical" evidence="9">
    <location>
        <begin position="96"/>
        <end position="115"/>
    </location>
</feature>
<evidence type="ECO:0000313" key="10">
    <source>
        <dbReference type="EMBL" id="KAH6755143.1"/>
    </source>
</evidence>
<feature type="transmembrane region" description="Helical" evidence="9">
    <location>
        <begin position="65"/>
        <end position="84"/>
    </location>
</feature>
<dbReference type="InterPro" id="IPR020966">
    <property type="entry name" value="ALMT"/>
</dbReference>
<evidence type="ECO:0000256" key="6">
    <source>
        <dbReference type="ARBA" id="ARBA00023065"/>
    </source>
</evidence>
<feature type="transmembrane region" description="Helical" evidence="9">
    <location>
        <begin position="122"/>
        <end position="142"/>
    </location>
</feature>
<dbReference type="GO" id="GO:0015743">
    <property type="term" value="P:malate transport"/>
    <property type="evidence" value="ECO:0007669"/>
    <property type="project" value="InterPro"/>
</dbReference>
<proteinExistence type="inferred from homology"/>
<keyword evidence="4 9" id="KW-0812">Transmembrane</keyword>
<evidence type="ECO:0008006" key="12">
    <source>
        <dbReference type="Google" id="ProtNLM"/>
    </source>
</evidence>
<keyword evidence="8" id="KW-0407">Ion channel</keyword>
<reference evidence="10 11" key="1">
    <citation type="journal article" date="2021" name="Nat. Commun.">
        <title>Incipient diploidization of the medicinal plant Perilla within 10,000 years.</title>
        <authorList>
            <person name="Zhang Y."/>
            <person name="Shen Q."/>
            <person name="Leng L."/>
            <person name="Zhang D."/>
            <person name="Chen S."/>
            <person name="Shi Y."/>
            <person name="Ning Z."/>
            <person name="Chen S."/>
        </authorList>
    </citation>
    <scope>NUCLEOTIDE SEQUENCE [LARGE SCALE GENOMIC DNA]</scope>
    <source>
        <strain evidence="11">cv. PC099</strain>
    </source>
</reference>
<feature type="transmembrane region" description="Helical" evidence="9">
    <location>
        <begin position="206"/>
        <end position="228"/>
    </location>
</feature>
<name>A0AAD4IMC3_PERFH</name>
<dbReference type="AlphaFoldDB" id="A0AAD4IMC3"/>
<evidence type="ECO:0000256" key="9">
    <source>
        <dbReference type="SAM" id="Phobius"/>
    </source>
</evidence>
<sequence>MDKESEPCPGLDWKISFPDGMPKIFVSECMPQSRLSTGFVMGLSLKYWGLIQKGWRYGVREPQKIIHCFKVGMALCLVSLFYYLRPLYEGVGGNAMWAVLTVIVALEYTVGATICKCLNRAVATLMAGGLGIGVHWVASQFGEMYEPLILQGSVFVLAAAATFPRFLPSVKAHFDHGALIFIFTFVLVSVSGYRERELFTLAHHRLSTVAIGISICVVTSIFFCPVWAGNELHNLVQDNMEKLADSLDGYVAEYIGYDANEASNNTLVGYRSVIDSMAAEESLVNCARWEPAHGGFNFRHPWKEYLELGASLRSCGYCIDALSGIVGDTKAPDFLKERFSTFCVKLSSNSSAVLRELVVVIRTLVKSPKIDLRLDEMCNAVEEIQTALKALPNQKNGSNETKPQESSDACPIVIPFDGKGETDVCPVVIPFVAIVQLVTLSSLLIEIAARTEKIVKSVNRLAEKATSSELKV</sequence>
<evidence type="ECO:0000256" key="8">
    <source>
        <dbReference type="ARBA" id="ARBA00023303"/>
    </source>
</evidence>
<comment type="similarity">
    <text evidence="2">Belongs to the aromatic acid exporter (TC 2.A.85) family.</text>
</comment>
<evidence type="ECO:0000256" key="7">
    <source>
        <dbReference type="ARBA" id="ARBA00023136"/>
    </source>
</evidence>
<evidence type="ECO:0000313" key="11">
    <source>
        <dbReference type="Proteomes" id="UP001190926"/>
    </source>
</evidence>
<evidence type="ECO:0000256" key="1">
    <source>
        <dbReference type="ARBA" id="ARBA00004141"/>
    </source>
</evidence>
<dbReference type="Pfam" id="PF11744">
    <property type="entry name" value="ALMT"/>
    <property type="match status" value="1"/>
</dbReference>
<dbReference type="PANTHER" id="PTHR31086">
    <property type="entry name" value="ALUMINUM-ACTIVATED MALATE TRANSPORTER 10"/>
    <property type="match status" value="1"/>
</dbReference>
<gene>
    <name evidence="10" type="ORF">C2S53_017748</name>
</gene>
<dbReference type="GO" id="GO:0034220">
    <property type="term" value="P:monoatomic ion transmembrane transport"/>
    <property type="evidence" value="ECO:0007669"/>
    <property type="project" value="UniProtKB-KW"/>
</dbReference>
<evidence type="ECO:0000256" key="3">
    <source>
        <dbReference type="ARBA" id="ARBA00022448"/>
    </source>
</evidence>
<organism evidence="10 11">
    <name type="scientific">Perilla frutescens var. hirtella</name>
    <name type="common">Perilla citriodora</name>
    <name type="synonym">Perilla setoyensis</name>
    <dbReference type="NCBI Taxonomy" id="608512"/>
    <lineage>
        <taxon>Eukaryota</taxon>
        <taxon>Viridiplantae</taxon>
        <taxon>Streptophyta</taxon>
        <taxon>Embryophyta</taxon>
        <taxon>Tracheophyta</taxon>
        <taxon>Spermatophyta</taxon>
        <taxon>Magnoliopsida</taxon>
        <taxon>eudicotyledons</taxon>
        <taxon>Gunneridae</taxon>
        <taxon>Pentapetalae</taxon>
        <taxon>asterids</taxon>
        <taxon>lamiids</taxon>
        <taxon>Lamiales</taxon>
        <taxon>Lamiaceae</taxon>
        <taxon>Nepetoideae</taxon>
        <taxon>Elsholtzieae</taxon>
        <taxon>Perilla</taxon>
    </lineage>
</organism>
<feature type="transmembrane region" description="Helical" evidence="9">
    <location>
        <begin position="174"/>
        <end position="194"/>
    </location>
</feature>
<dbReference type="GO" id="GO:0016020">
    <property type="term" value="C:membrane"/>
    <property type="evidence" value="ECO:0007669"/>
    <property type="project" value="UniProtKB-SubCell"/>
</dbReference>
<evidence type="ECO:0000256" key="5">
    <source>
        <dbReference type="ARBA" id="ARBA00022989"/>
    </source>
</evidence>
<evidence type="ECO:0000256" key="2">
    <source>
        <dbReference type="ARBA" id="ARBA00007079"/>
    </source>
</evidence>
<dbReference type="Proteomes" id="UP001190926">
    <property type="component" value="Unassembled WGS sequence"/>
</dbReference>
<evidence type="ECO:0000256" key="4">
    <source>
        <dbReference type="ARBA" id="ARBA00022692"/>
    </source>
</evidence>
<dbReference type="EMBL" id="SDAM02029631">
    <property type="protein sequence ID" value="KAH6755143.1"/>
    <property type="molecule type" value="Genomic_DNA"/>
</dbReference>
<keyword evidence="6" id="KW-0406">Ion transport</keyword>
<keyword evidence="3" id="KW-0813">Transport</keyword>
<keyword evidence="11" id="KW-1185">Reference proteome</keyword>
<keyword evidence="7 9" id="KW-0472">Membrane</keyword>
<keyword evidence="5 9" id="KW-1133">Transmembrane helix</keyword>
<comment type="caution">
    <text evidence="10">The sequence shown here is derived from an EMBL/GenBank/DDBJ whole genome shotgun (WGS) entry which is preliminary data.</text>
</comment>
<protein>
    <recommendedName>
        <fullName evidence="12">Aluminum-activated malate transporter</fullName>
    </recommendedName>
</protein>
<comment type="subcellular location">
    <subcellularLocation>
        <location evidence="1">Membrane</location>
        <topology evidence="1">Multi-pass membrane protein</topology>
    </subcellularLocation>
</comment>